<evidence type="ECO:0000256" key="2">
    <source>
        <dbReference type="RuleBase" id="RU003844"/>
    </source>
</evidence>
<evidence type="ECO:0000256" key="3">
    <source>
        <dbReference type="SAM" id="MobiDB-lite"/>
    </source>
</evidence>
<dbReference type="GO" id="GO:0032934">
    <property type="term" value="F:sterol binding"/>
    <property type="evidence" value="ECO:0007669"/>
    <property type="project" value="TreeGrafter"/>
</dbReference>
<feature type="compositionally biased region" description="Polar residues" evidence="3">
    <location>
        <begin position="7"/>
        <end position="17"/>
    </location>
</feature>
<reference evidence="4 5" key="1">
    <citation type="submission" date="2022-12" db="EMBL/GenBank/DDBJ databases">
        <title>Genomic features and morphological characterization of a novel Knufia sp. strain isolated from spacecraft assembly facility.</title>
        <authorList>
            <person name="Teixeira M."/>
            <person name="Chander A.M."/>
            <person name="Stajich J.E."/>
            <person name="Venkateswaran K."/>
        </authorList>
    </citation>
    <scope>NUCLEOTIDE SEQUENCE [LARGE SCALE GENOMIC DNA]</scope>
    <source>
        <strain evidence="4 5">FJI-L2-BK-P2</strain>
    </source>
</reference>
<evidence type="ECO:0000256" key="1">
    <source>
        <dbReference type="ARBA" id="ARBA00008842"/>
    </source>
</evidence>
<evidence type="ECO:0008006" key="6">
    <source>
        <dbReference type="Google" id="ProtNLM"/>
    </source>
</evidence>
<dbReference type="InterPro" id="IPR018494">
    <property type="entry name" value="Oxysterol-bd_CS"/>
</dbReference>
<dbReference type="InterPro" id="IPR000648">
    <property type="entry name" value="Oxysterol-bd"/>
</dbReference>
<dbReference type="Pfam" id="PF01237">
    <property type="entry name" value="Oxysterol_BP"/>
    <property type="match status" value="1"/>
</dbReference>
<dbReference type="PANTHER" id="PTHR10972:SF212">
    <property type="entry name" value="OXYSTEROL-BINDING PROTEIN-LIKE PROTEIN 1"/>
    <property type="match status" value="1"/>
</dbReference>
<feature type="region of interest" description="Disordered" evidence="3">
    <location>
        <begin position="1"/>
        <end position="40"/>
    </location>
</feature>
<comment type="similarity">
    <text evidence="1 2">Belongs to the OSBP family.</text>
</comment>
<protein>
    <recommendedName>
        <fullName evidence="6">Oxysterol-binding protein</fullName>
    </recommendedName>
</protein>
<accession>A0AAN8FFV2</accession>
<feature type="compositionally biased region" description="Low complexity" evidence="3">
    <location>
        <begin position="18"/>
        <end position="35"/>
    </location>
</feature>
<evidence type="ECO:0000313" key="5">
    <source>
        <dbReference type="Proteomes" id="UP001316803"/>
    </source>
</evidence>
<dbReference type="PROSITE" id="PS01013">
    <property type="entry name" value="OSBP"/>
    <property type="match status" value="1"/>
</dbReference>
<dbReference type="Gene3D" id="2.40.160.120">
    <property type="match status" value="1"/>
</dbReference>
<dbReference type="AlphaFoldDB" id="A0AAN8FFV2"/>
<feature type="region of interest" description="Disordered" evidence="3">
    <location>
        <begin position="399"/>
        <end position="443"/>
    </location>
</feature>
<keyword evidence="5" id="KW-1185">Reference proteome</keyword>
<name>A0AAN8FFV2_9EURO</name>
<organism evidence="4 5">
    <name type="scientific">Knufia fluminis</name>
    <dbReference type="NCBI Taxonomy" id="191047"/>
    <lineage>
        <taxon>Eukaryota</taxon>
        <taxon>Fungi</taxon>
        <taxon>Dikarya</taxon>
        <taxon>Ascomycota</taxon>
        <taxon>Pezizomycotina</taxon>
        <taxon>Eurotiomycetes</taxon>
        <taxon>Chaetothyriomycetidae</taxon>
        <taxon>Chaetothyriales</taxon>
        <taxon>Trichomeriaceae</taxon>
        <taxon>Knufia</taxon>
    </lineage>
</organism>
<comment type="caution">
    <text evidence="4">The sequence shown here is derived from an EMBL/GenBank/DDBJ whole genome shotgun (WGS) entry which is preliminary data.</text>
</comment>
<dbReference type="SUPFAM" id="SSF144000">
    <property type="entry name" value="Oxysterol-binding protein-like"/>
    <property type="match status" value="1"/>
</dbReference>
<dbReference type="PANTHER" id="PTHR10972">
    <property type="entry name" value="OXYSTEROL-BINDING PROTEIN-RELATED"/>
    <property type="match status" value="1"/>
</dbReference>
<evidence type="ECO:0000313" key="4">
    <source>
        <dbReference type="EMBL" id="KAK5957746.1"/>
    </source>
</evidence>
<feature type="compositionally biased region" description="Basic and acidic residues" evidence="3">
    <location>
        <begin position="405"/>
        <end position="424"/>
    </location>
</feature>
<gene>
    <name evidence="4" type="ORF">OHC33_000935</name>
</gene>
<dbReference type="Proteomes" id="UP001316803">
    <property type="component" value="Unassembled WGS sequence"/>
</dbReference>
<feature type="compositionally biased region" description="Pro residues" evidence="3">
    <location>
        <begin position="157"/>
        <end position="166"/>
    </location>
</feature>
<dbReference type="EMBL" id="JAKLMC020000002">
    <property type="protein sequence ID" value="KAK5957746.1"/>
    <property type="molecule type" value="Genomic_DNA"/>
</dbReference>
<dbReference type="InterPro" id="IPR037239">
    <property type="entry name" value="OSBP_sf"/>
</dbReference>
<sequence>MAAPSSGVPSTTATPQGSNPSSRPTTPNLSTPPTTAATEIKGTDDSSRLKLFISILKKFIGVADIANVRFSLPAQLIEPIPNLEYWHYIDRPETFVSIGKSDDELGRMLEVLRFWFTKDLKFVKGKPCKPYNSALGEFFRCNWEIKEDAPSISSPMKAPPQPPPDPLKSDKGEPVRISYVTEQTSHHPPVSAYWVECPSRGIVARGYDQISAKFSGTYVKVAAGNHNKGLFISLKNRGNEEYHMTHPDSQLNGILRGNLYISVADVAQITCPKTKLKVLLDYVGESYFGKAQNKVIGVIYHYDPANDKYTKPKDVPDNDILVKIEGDWKDKVYYTIPSSKAVKAYPGLEPTKDKQLIIDIAPLMPVPKIVPPPEEQLDNESRKLWNEVSNAIHERKYGDATNIKQDVEQRQRDRAAEREKERKVFKPRFFKNATDPLGRPELTEEGRKVVEDMQRLEFHLEPRVDDSVPA</sequence>
<proteinExistence type="inferred from homology"/>
<feature type="region of interest" description="Disordered" evidence="3">
    <location>
        <begin position="150"/>
        <end position="172"/>
    </location>
</feature>
<dbReference type="GO" id="GO:0005829">
    <property type="term" value="C:cytosol"/>
    <property type="evidence" value="ECO:0007669"/>
    <property type="project" value="TreeGrafter"/>
</dbReference>
<dbReference type="GO" id="GO:0016020">
    <property type="term" value="C:membrane"/>
    <property type="evidence" value="ECO:0007669"/>
    <property type="project" value="TreeGrafter"/>
</dbReference>
<dbReference type="Gene3D" id="3.30.70.3490">
    <property type="match status" value="1"/>
</dbReference>